<accession>A0ABS5S5L4</accession>
<evidence type="ECO:0000313" key="2">
    <source>
        <dbReference type="Proteomes" id="UP001297092"/>
    </source>
</evidence>
<comment type="caution">
    <text evidence="1">The sequence shown here is derived from an EMBL/GenBank/DDBJ whole genome shotgun (WGS) entry which is preliminary data.</text>
</comment>
<evidence type="ECO:0000313" key="1">
    <source>
        <dbReference type="EMBL" id="MBT0608268.1"/>
    </source>
</evidence>
<dbReference type="RefSeq" id="WP_214113136.1">
    <property type="nucleotide sequence ID" value="NZ_JAHCTB010000003.1"/>
</dbReference>
<protein>
    <submittedName>
        <fullName evidence="1">Lacal_2735 family protein</fullName>
    </submittedName>
</protein>
<proteinExistence type="predicted"/>
<dbReference type="NCBIfam" id="NF033487">
    <property type="entry name" value="Lacal_2735_fam"/>
    <property type="match status" value="1"/>
</dbReference>
<organism evidence="1 2">
    <name type="scientific">Aequorivita echinoideorum</name>
    <dbReference type="NCBI Taxonomy" id="1549647"/>
    <lineage>
        <taxon>Bacteria</taxon>
        <taxon>Pseudomonadati</taxon>
        <taxon>Bacteroidota</taxon>
        <taxon>Flavobacteriia</taxon>
        <taxon>Flavobacteriales</taxon>
        <taxon>Flavobacteriaceae</taxon>
        <taxon>Aequorivita</taxon>
    </lineage>
</organism>
<dbReference type="Proteomes" id="UP001297092">
    <property type="component" value="Unassembled WGS sequence"/>
</dbReference>
<reference evidence="1 2" key="1">
    <citation type="submission" date="2021-05" db="EMBL/GenBank/DDBJ databases">
        <title>Aequorivita echinoideorum JCM 30378 genome.</title>
        <authorList>
            <person name="Zhang H."/>
            <person name="Li C."/>
        </authorList>
    </citation>
    <scope>NUCLEOTIDE SEQUENCE [LARGE SCALE GENOMIC DNA]</scope>
    <source>
        <strain evidence="1 2">JCM30378</strain>
    </source>
</reference>
<name>A0ABS5S5L4_9FLAO</name>
<keyword evidence="2" id="KW-1185">Reference proteome</keyword>
<gene>
    <name evidence="1" type="ORF">KIV10_08750</name>
</gene>
<dbReference type="InterPro" id="IPR045493">
    <property type="entry name" value="DUF6435"/>
</dbReference>
<sequence length="60" mass="7233">MGNWFKNKSKLEQLKERYTQLMKKSYNLSLNHPEKSEKVHKEADRIFREIKMLSFNSSEG</sequence>
<dbReference type="EMBL" id="JAHCTB010000003">
    <property type="protein sequence ID" value="MBT0608268.1"/>
    <property type="molecule type" value="Genomic_DNA"/>
</dbReference>